<evidence type="ECO:0000256" key="4">
    <source>
        <dbReference type="ARBA" id="ARBA00022475"/>
    </source>
</evidence>
<evidence type="ECO:0000256" key="2">
    <source>
        <dbReference type="ARBA" id="ARBA00009142"/>
    </source>
</evidence>
<keyword evidence="3" id="KW-0813">Transport</keyword>
<dbReference type="RefSeq" id="WP_007317982.1">
    <property type="nucleotide sequence ID" value="NZ_BAEH01000060.1"/>
</dbReference>
<reference evidence="9 10" key="1">
    <citation type="submission" date="2011-12" db="EMBL/GenBank/DDBJ databases">
        <title>Whole genome shotgun sequence of Gordonia effusa NBRC 100432.</title>
        <authorList>
            <person name="Yoshida I."/>
            <person name="Takarada H."/>
            <person name="Hosoyama A."/>
            <person name="Tsuchikane K."/>
            <person name="Katsumata H."/>
            <person name="Yamazaki S."/>
            <person name="Fujita N."/>
        </authorList>
    </citation>
    <scope>NUCLEOTIDE SEQUENCE [LARGE SCALE GENOMIC DNA]</scope>
    <source>
        <strain evidence="9 10">NBRC 100432</strain>
    </source>
</reference>
<dbReference type="AlphaFoldDB" id="H0R0P5"/>
<keyword evidence="10" id="KW-1185">Reference proteome</keyword>
<keyword evidence="7 8" id="KW-0472">Membrane</keyword>
<evidence type="ECO:0000256" key="1">
    <source>
        <dbReference type="ARBA" id="ARBA00004651"/>
    </source>
</evidence>
<feature type="transmembrane region" description="Helical" evidence="8">
    <location>
        <begin position="12"/>
        <end position="41"/>
    </location>
</feature>
<keyword evidence="4 8" id="KW-1003">Cell membrane</keyword>
<gene>
    <name evidence="9" type="ORF">GOEFS_060_00390</name>
</gene>
<feature type="transmembrane region" description="Helical" evidence="8">
    <location>
        <begin position="144"/>
        <end position="171"/>
    </location>
</feature>
<dbReference type="InterPro" id="IPR002781">
    <property type="entry name" value="TM_pro_TauE-like"/>
</dbReference>
<keyword evidence="5 8" id="KW-0812">Transmembrane</keyword>
<evidence type="ECO:0000256" key="3">
    <source>
        <dbReference type="ARBA" id="ARBA00022448"/>
    </source>
</evidence>
<evidence type="ECO:0000256" key="6">
    <source>
        <dbReference type="ARBA" id="ARBA00022989"/>
    </source>
</evidence>
<dbReference type="EMBL" id="BAEH01000060">
    <property type="protein sequence ID" value="GAB18646.1"/>
    <property type="molecule type" value="Genomic_DNA"/>
</dbReference>
<protein>
    <recommendedName>
        <fullName evidence="8">Probable membrane transporter protein</fullName>
    </recommendedName>
</protein>
<evidence type="ECO:0000313" key="10">
    <source>
        <dbReference type="Proteomes" id="UP000035034"/>
    </source>
</evidence>
<accession>H0R0P5</accession>
<evidence type="ECO:0000256" key="5">
    <source>
        <dbReference type="ARBA" id="ARBA00022692"/>
    </source>
</evidence>
<evidence type="ECO:0000256" key="8">
    <source>
        <dbReference type="RuleBase" id="RU363041"/>
    </source>
</evidence>
<dbReference type="eggNOG" id="COG0730">
    <property type="taxonomic scope" value="Bacteria"/>
</dbReference>
<dbReference type="GO" id="GO:0005886">
    <property type="term" value="C:plasma membrane"/>
    <property type="evidence" value="ECO:0007669"/>
    <property type="project" value="UniProtKB-SubCell"/>
</dbReference>
<dbReference type="PANTHER" id="PTHR30269:SF0">
    <property type="entry name" value="MEMBRANE TRANSPORTER PROTEIN YFCA-RELATED"/>
    <property type="match status" value="1"/>
</dbReference>
<dbReference type="InterPro" id="IPR052017">
    <property type="entry name" value="TSUP"/>
</dbReference>
<keyword evidence="6 8" id="KW-1133">Transmembrane helix</keyword>
<sequence>MNGLTADPAMWALLLGGALTAGWIDAVVGGGGLVLIPLLLIVFPELAPAKALASNKLAAIWGTGTAAVLFVRRNGIDTRLATTGFGLGALGAAIGASLASAISADLLRPVVITLMIAVGVFICAKPAFGRSSQQNVTRPDRKHLVIVTGLFCVIGFYDGIFGPGTGMFLILSLSGVLSADFSAAPPWQRWSTPAPTWEP</sequence>
<evidence type="ECO:0000256" key="7">
    <source>
        <dbReference type="ARBA" id="ARBA00023136"/>
    </source>
</evidence>
<feature type="transmembrane region" description="Helical" evidence="8">
    <location>
        <begin position="80"/>
        <end position="100"/>
    </location>
</feature>
<dbReference type="STRING" id="1077974.GOEFS_060_00390"/>
<name>H0R0P5_9ACTN</name>
<dbReference type="Pfam" id="PF01925">
    <property type="entry name" value="TauE"/>
    <property type="match status" value="1"/>
</dbReference>
<comment type="similarity">
    <text evidence="2 8">Belongs to the 4-toluene sulfonate uptake permease (TSUP) (TC 2.A.102) family.</text>
</comment>
<dbReference type="Proteomes" id="UP000035034">
    <property type="component" value="Unassembled WGS sequence"/>
</dbReference>
<comment type="subcellular location">
    <subcellularLocation>
        <location evidence="1 8">Cell membrane</location>
        <topology evidence="1 8">Multi-pass membrane protein</topology>
    </subcellularLocation>
</comment>
<dbReference type="PANTHER" id="PTHR30269">
    <property type="entry name" value="TRANSMEMBRANE PROTEIN YFCA"/>
    <property type="match status" value="1"/>
</dbReference>
<comment type="caution">
    <text evidence="9">The sequence shown here is derived from an EMBL/GenBank/DDBJ whole genome shotgun (WGS) entry which is preliminary data.</text>
</comment>
<evidence type="ECO:0000313" key="9">
    <source>
        <dbReference type="EMBL" id="GAB18646.1"/>
    </source>
</evidence>
<proteinExistence type="inferred from homology"/>
<organism evidence="9 10">
    <name type="scientific">Gordonia effusa NBRC 100432</name>
    <dbReference type="NCBI Taxonomy" id="1077974"/>
    <lineage>
        <taxon>Bacteria</taxon>
        <taxon>Bacillati</taxon>
        <taxon>Actinomycetota</taxon>
        <taxon>Actinomycetes</taxon>
        <taxon>Mycobacteriales</taxon>
        <taxon>Gordoniaceae</taxon>
        <taxon>Gordonia</taxon>
    </lineage>
</organism>
<feature type="transmembrane region" description="Helical" evidence="8">
    <location>
        <begin position="106"/>
        <end position="124"/>
    </location>
</feature>